<dbReference type="PANTHER" id="PTHR45527:SF1">
    <property type="entry name" value="FATTY ACID SYNTHASE"/>
    <property type="match status" value="1"/>
</dbReference>
<keyword evidence="5" id="KW-1185">Reference proteome</keyword>
<organism evidence="4 5">
    <name type="scientific">Streptomyces flavidovirens</name>
    <dbReference type="NCBI Taxonomy" id="67298"/>
    <lineage>
        <taxon>Bacteria</taxon>
        <taxon>Bacillati</taxon>
        <taxon>Actinomycetota</taxon>
        <taxon>Actinomycetes</taxon>
        <taxon>Kitasatosporales</taxon>
        <taxon>Streptomycetaceae</taxon>
        <taxon>Streptomyces</taxon>
    </lineage>
</organism>
<evidence type="ECO:0000256" key="2">
    <source>
        <dbReference type="ARBA" id="ARBA00022553"/>
    </source>
</evidence>
<reference evidence="4 5" key="1">
    <citation type="submission" date="2024-10" db="EMBL/GenBank/DDBJ databases">
        <title>The Natural Products Discovery Center: Release of the First 8490 Sequenced Strains for Exploring Actinobacteria Biosynthetic Diversity.</title>
        <authorList>
            <person name="Kalkreuter E."/>
            <person name="Kautsar S.A."/>
            <person name="Yang D."/>
            <person name="Bader C.D."/>
            <person name="Teijaro C.N."/>
            <person name="Fluegel L."/>
            <person name="Davis C.M."/>
            <person name="Simpson J.R."/>
            <person name="Lauterbach L."/>
            <person name="Steele A.D."/>
            <person name="Gui C."/>
            <person name="Meng S."/>
            <person name="Li G."/>
            <person name="Viehrig K."/>
            <person name="Ye F."/>
            <person name="Su P."/>
            <person name="Kiefer A.F."/>
            <person name="Nichols A."/>
            <person name="Cepeda A.J."/>
            <person name="Yan W."/>
            <person name="Fan B."/>
            <person name="Jiang Y."/>
            <person name="Adhikari A."/>
            <person name="Zheng C.-J."/>
            <person name="Schuster L."/>
            <person name="Cowan T.M."/>
            <person name="Smanski M.J."/>
            <person name="Chevrette M.G."/>
            <person name="De Carvalho L.P.S."/>
            <person name="Shen B."/>
        </authorList>
    </citation>
    <scope>NUCLEOTIDE SEQUENCE [LARGE SCALE GENOMIC DNA]</scope>
    <source>
        <strain evidence="4 5">NPDC003029</strain>
    </source>
</reference>
<dbReference type="SUPFAM" id="SSF47336">
    <property type="entry name" value="ACP-like"/>
    <property type="match status" value="2"/>
</dbReference>
<evidence type="ECO:0000313" key="5">
    <source>
        <dbReference type="Proteomes" id="UP001601976"/>
    </source>
</evidence>
<evidence type="ECO:0000256" key="1">
    <source>
        <dbReference type="ARBA" id="ARBA00022450"/>
    </source>
</evidence>
<name>A0ABW6RDB9_9ACTN</name>
<accession>A0ABW6RDB9</accession>
<gene>
    <name evidence="4" type="ORF">ACFYWW_12435</name>
</gene>
<dbReference type="PANTHER" id="PTHR45527">
    <property type="entry name" value="NONRIBOSOMAL PEPTIDE SYNTHETASE"/>
    <property type="match status" value="1"/>
</dbReference>
<dbReference type="SMART" id="SM00823">
    <property type="entry name" value="PKS_PP"/>
    <property type="match status" value="2"/>
</dbReference>
<evidence type="ECO:0000259" key="3">
    <source>
        <dbReference type="PROSITE" id="PS50075"/>
    </source>
</evidence>
<keyword evidence="2" id="KW-0597">Phosphoprotein</keyword>
<proteinExistence type="predicted"/>
<dbReference type="RefSeq" id="WP_355712279.1">
    <property type="nucleotide sequence ID" value="NZ_JBEXNP010000001.1"/>
</dbReference>
<dbReference type="Proteomes" id="UP001601976">
    <property type="component" value="Unassembled WGS sequence"/>
</dbReference>
<keyword evidence="1" id="KW-0596">Phosphopantetheine</keyword>
<dbReference type="EMBL" id="JBIAPK010000003">
    <property type="protein sequence ID" value="MFF3339521.1"/>
    <property type="molecule type" value="Genomic_DNA"/>
</dbReference>
<feature type="domain" description="Carrier" evidence="3">
    <location>
        <begin position="15"/>
        <end position="92"/>
    </location>
</feature>
<protein>
    <submittedName>
        <fullName evidence="4">Acyl carrier protein</fullName>
    </submittedName>
</protein>
<dbReference type="PROSITE" id="PS50075">
    <property type="entry name" value="CARRIER"/>
    <property type="match status" value="2"/>
</dbReference>
<evidence type="ECO:0000313" key="4">
    <source>
        <dbReference type="EMBL" id="MFF3339521.1"/>
    </source>
</evidence>
<sequence length="231" mass="24146">MSHEHQTLPGAAADAPPPAPLTELVEMLAGLLRLRPEQIDPGQTFRSLGVGSVLTVKFVSLVNARWGGEVKVTSLFEHPTPLALAGHVAQETETSPVPAPVAVSSPTPLEPAAQDVLDLLCEQLAGILHCAPEDIDSSAPFNLLGVDSIRGAQFVAAINLAHGMNERAVALYDHPNLAAMAVHIAHLTKTAAPPPVPAGTGGAIELEALLDAVQADRLSVEEALTRLPRRV</sequence>
<feature type="domain" description="Carrier" evidence="3">
    <location>
        <begin position="111"/>
        <end position="188"/>
    </location>
</feature>
<dbReference type="Pfam" id="PF00550">
    <property type="entry name" value="PP-binding"/>
    <property type="match status" value="2"/>
</dbReference>
<dbReference type="Gene3D" id="1.10.1200.10">
    <property type="entry name" value="ACP-like"/>
    <property type="match status" value="2"/>
</dbReference>
<dbReference type="InterPro" id="IPR020806">
    <property type="entry name" value="PKS_PP-bd"/>
</dbReference>
<comment type="caution">
    <text evidence="4">The sequence shown here is derived from an EMBL/GenBank/DDBJ whole genome shotgun (WGS) entry which is preliminary data.</text>
</comment>
<dbReference type="InterPro" id="IPR036736">
    <property type="entry name" value="ACP-like_sf"/>
</dbReference>
<dbReference type="InterPro" id="IPR009081">
    <property type="entry name" value="PP-bd_ACP"/>
</dbReference>
<dbReference type="SMART" id="SM01294">
    <property type="entry name" value="PKS_PP_betabranch"/>
    <property type="match status" value="2"/>
</dbReference>